<feature type="region of interest" description="Disordered" evidence="8">
    <location>
        <begin position="217"/>
        <end position="258"/>
    </location>
</feature>
<name>A0A0B2UR70_TOXCA</name>
<dbReference type="PANTHER" id="PTHR22761">
    <property type="entry name" value="CHARGED MULTIVESICULAR BODY PROTEIN"/>
    <property type="match status" value="1"/>
</dbReference>
<dbReference type="GO" id="GO:0005771">
    <property type="term" value="C:multivesicular body"/>
    <property type="evidence" value="ECO:0007669"/>
    <property type="project" value="TreeGrafter"/>
</dbReference>
<dbReference type="InterPro" id="IPR005024">
    <property type="entry name" value="Snf7_fam"/>
</dbReference>
<keyword evidence="5" id="KW-0653">Protein transport</keyword>
<dbReference type="GO" id="GO:0032511">
    <property type="term" value="P:late endosome to vacuole transport via multivesicular body sorting pathway"/>
    <property type="evidence" value="ECO:0007669"/>
    <property type="project" value="TreeGrafter"/>
</dbReference>
<dbReference type="GO" id="GO:0000815">
    <property type="term" value="C:ESCRT III complex"/>
    <property type="evidence" value="ECO:0007669"/>
    <property type="project" value="TreeGrafter"/>
</dbReference>
<reference evidence="9 10" key="1">
    <citation type="submission" date="2014-11" db="EMBL/GenBank/DDBJ databases">
        <title>Genetic blueprint of the zoonotic pathogen Toxocara canis.</title>
        <authorList>
            <person name="Zhu X.-Q."/>
            <person name="Korhonen P.K."/>
            <person name="Cai H."/>
            <person name="Young N.D."/>
            <person name="Nejsum P."/>
            <person name="von Samson-Himmelstjerna G."/>
            <person name="Boag P.R."/>
            <person name="Tan P."/>
            <person name="Li Q."/>
            <person name="Min J."/>
            <person name="Yang Y."/>
            <person name="Wang X."/>
            <person name="Fang X."/>
            <person name="Hall R.S."/>
            <person name="Hofmann A."/>
            <person name="Sternberg P.W."/>
            <person name="Jex A.R."/>
            <person name="Gasser R.B."/>
        </authorList>
    </citation>
    <scope>NUCLEOTIDE SEQUENCE [LARGE SCALE GENOMIC DNA]</scope>
    <source>
        <strain evidence="9">PN_DK_2014</strain>
    </source>
</reference>
<dbReference type="STRING" id="6265.A0A0B2UR70"/>
<dbReference type="OrthoDB" id="441172at2759"/>
<keyword evidence="4" id="KW-0967">Endosome</keyword>
<dbReference type="Pfam" id="PF03357">
    <property type="entry name" value="Snf7"/>
    <property type="match status" value="2"/>
</dbReference>
<feature type="coiled-coil region" evidence="7">
    <location>
        <begin position="25"/>
        <end position="56"/>
    </location>
</feature>
<evidence type="ECO:0000256" key="6">
    <source>
        <dbReference type="ARBA" id="ARBA00023136"/>
    </source>
</evidence>
<comment type="similarity">
    <text evidence="2">Belongs to the SNF7 family.</text>
</comment>
<evidence type="ECO:0000256" key="2">
    <source>
        <dbReference type="ARBA" id="ARBA00006190"/>
    </source>
</evidence>
<evidence type="ECO:0000256" key="5">
    <source>
        <dbReference type="ARBA" id="ARBA00022927"/>
    </source>
</evidence>
<gene>
    <name evidence="9" type="primary">Chmp6</name>
    <name evidence="9" type="ORF">Tcan_06667</name>
</gene>
<accession>A0A0B2UR70</accession>
<comment type="subcellular location">
    <subcellularLocation>
        <location evidence="1">Endosome membrane</location>
    </subcellularLocation>
</comment>
<sequence>MGNLFGKRRPSPPPVSQQDQAILQLKTQRDRIKQYVRRNEKQMDREREMAKQLIKAGKKDRALLLLKKKRFQETFIERTLKQLDQIDRMVHDLEFAEIERRVVEGLRDGNEALKQMNQMFSIEDVEKIMEETQEAAEYQEVHDLEFAEIERRVVEGLRDGNEALKQMNQMFSIEDVEKIMEETQEAAEYQEEISNLLSGKLTETDLEEVESELQALINSEEPLKLPEVPAEPLPERALEREDKERVRSDKQRIALEAS</sequence>
<dbReference type="PANTHER" id="PTHR22761:SF5">
    <property type="entry name" value="CHARGED MULTIVESICULAR BODY PROTEIN 6"/>
    <property type="match status" value="1"/>
</dbReference>
<evidence type="ECO:0000313" key="9">
    <source>
        <dbReference type="EMBL" id="KHN71873.1"/>
    </source>
</evidence>
<evidence type="ECO:0000256" key="1">
    <source>
        <dbReference type="ARBA" id="ARBA00004608"/>
    </source>
</evidence>
<keyword evidence="6" id="KW-0472">Membrane</keyword>
<feature type="compositionally biased region" description="Basic and acidic residues" evidence="8">
    <location>
        <begin position="233"/>
        <end position="258"/>
    </location>
</feature>
<dbReference type="GO" id="GO:0015031">
    <property type="term" value="P:protein transport"/>
    <property type="evidence" value="ECO:0007669"/>
    <property type="project" value="UniProtKB-KW"/>
</dbReference>
<evidence type="ECO:0000256" key="8">
    <source>
        <dbReference type="SAM" id="MobiDB-lite"/>
    </source>
</evidence>
<protein>
    <submittedName>
        <fullName evidence="9">Charged multivesicular body protein 6</fullName>
    </submittedName>
</protein>
<dbReference type="Gene3D" id="6.10.140.1230">
    <property type="match status" value="1"/>
</dbReference>
<keyword evidence="3" id="KW-0813">Transport</keyword>
<proteinExistence type="inferred from homology"/>
<evidence type="ECO:0000256" key="7">
    <source>
        <dbReference type="SAM" id="Coils"/>
    </source>
</evidence>
<organism evidence="9 10">
    <name type="scientific">Toxocara canis</name>
    <name type="common">Canine roundworm</name>
    <dbReference type="NCBI Taxonomy" id="6265"/>
    <lineage>
        <taxon>Eukaryota</taxon>
        <taxon>Metazoa</taxon>
        <taxon>Ecdysozoa</taxon>
        <taxon>Nematoda</taxon>
        <taxon>Chromadorea</taxon>
        <taxon>Rhabditida</taxon>
        <taxon>Spirurina</taxon>
        <taxon>Ascaridomorpha</taxon>
        <taxon>Ascaridoidea</taxon>
        <taxon>Toxocaridae</taxon>
        <taxon>Toxocara</taxon>
    </lineage>
</organism>
<dbReference type="EMBL" id="JPKZ01016568">
    <property type="protein sequence ID" value="KHN71873.1"/>
    <property type="molecule type" value="Genomic_DNA"/>
</dbReference>
<keyword evidence="10" id="KW-1185">Reference proteome</keyword>
<evidence type="ECO:0000313" key="10">
    <source>
        <dbReference type="Proteomes" id="UP000031036"/>
    </source>
</evidence>
<comment type="caution">
    <text evidence="9">The sequence shown here is derived from an EMBL/GenBank/DDBJ whole genome shotgun (WGS) entry which is preliminary data.</text>
</comment>
<evidence type="ECO:0000256" key="4">
    <source>
        <dbReference type="ARBA" id="ARBA00022753"/>
    </source>
</evidence>
<dbReference type="GO" id="GO:0006900">
    <property type="term" value="P:vesicle budding from membrane"/>
    <property type="evidence" value="ECO:0007669"/>
    <property type="project" value="TreeGrafter"/>
</dbReference>
<dbReference type="Proteomes" id="UP000031036">
    <property type="component" value="Unassembled WGS sequence"/>
</dbReference>
<dbReference type="AlphaFoldDB" id="A0A0B2UR70"/>
<dbReference type="OMA" id="RAKQPAM"/>
<evidence type="ECO:0000256" key="3">
    <source>
        <dbReference type="ARBA" id="ARBA00022448"/>
    </source>
</evidence>
<keyword evidence="7" id="KW-0175">Coiled coil</keyword>